<comment type="similarity">
    <text evidence="9 10 11">Belongs to the MurJ/MviN family.</text>
</comment>
<comment type="pathway">
    <text evidence="10">Cell wall biogenesis; peptidoglycan biosynthesis.</text>
</comment>
<dbReference type="GO" id="GO:0005886">
    <property type="term" value="C:plasma membrane"/>
    <property type="evidence" value="ECO:0007669"/>
    <property type="project" value="UniProtKB-SubCell"/>
</dbReference>
<feature type="transmembrane region" description="Helical" evidence="10">
    <location>
        <begin position="229"/>
        <end position="250"/>
    </location>
</feature>
<evidence type="ECO:0000256" key="4">
    <source>
        <dbReference type="ARBA" id="ARBA00022960"/>
    </source>
</evidence>
<feature type="transmembrane region" description="Helical" evidence="10">
    <location>
        <begin position="92"/>
        <end position="113"/>
    </location>
</feature>
<evidence type="ECO:0000313" key="13">
    <source>
        <dbReference type="Proteomes" id="UP000249165"/>
    </source>
</evidence>
<dbReference type="GO" id="GO:0071555">
    <property type="term" value="P:cell wall organization"/>
    <property type="evidence" value="ECO:0007669"/>
    <property type="project" value="UniProtKB-UniRule"/>
</dbReference>
<dbReference type="Pfam" id="PF03023">
    <property type="entry name" value="MurJ"/>
    <property type="match status" value="1"/>
</dbReference>
<dbReference type="PRINTS" id="PR01806">
    <property type="entry name" value="VIRFACTRMVIN"/>
</dbReference>
<dbReference type="PANTHER" id="PTHR47019:SF1">
    <property type="entry name" value="LIPID II FLIPPASE MURJ"/>
    <property type="match status" value="1"/>
</dbReference>
<evidence type="ECO:0000256" key="8">
    <source>
        <dbReference type="ARBA" id="ARBA00060041"/>
    </source>
</evidence>
<dbReference type="EMBL" id="QLMG01000022">
    <property type="protein sequence ID" value="RAK15514.1"/>
    <property type="molecule type" value="Genomic_DNA"/>
</dbReference>
<feature type="transmembrane region" description="Helical" evidence="10">
    <location>
        <begin position="385"/>
        <end position="404"/>
    </location>
</feature>
<dbReference type="GO" id="GO:0009252">
    <property type="term" value="P:peptidoglycan biosynthetic process"/>
    <property type="evidence" value="ECO:0007669"/>
    <property type="project" value="UniProtKB-UniRule"/>
</dbReference>
<feature type="transmembrane region" description="Helical" evidence="10">
    <location>
        <begin position="158"/>
        <end position="179"/>
    </location>
</feature>
<keyword evidence="6 10" id="KW-1133">Transmembrane helix</keyword>
<dbReference type="RefSeq" id="WP_111550556.1">
    <property type="nucleotide sequence ID" value="NZ_LIGK01000013.1"/>
</dbReference>
<keyword evidence="10 11" id="KW-0813">Transport</keyword>
<keyword evidence="2 10" id="KW-1003">Cell membrane</keyword>
<evidence type="ECO:0000256" key="1">
    <source>
        <dbReference type="ARBA" id="ARBA00004651"/>
    </source>
</evidence>
<dbReference type="HAMAP" id="MF_02078">
    <property type="entry name" value="MurJ_MviN"/>
    <property type="match status" value="1"/>
</dbReference>
<feature type="transmembrane region" description="Helical" evidence="10">
    <location>
        <begin position="448"/>
        <end position="466"/>
    </location>
</feature>
<comment type="function">
    <text evidence="8 10 11">Involved in peptidoglycan biosynthesis. Transports lipid-linked peptidoglycan precursors from the inner to the outer leaflet of the cytoplasmic membrane.</text>
</comment>
<evidence type="ECO:0000313" key="12">
    <source>
        <dbReference type="EMBL" id="RAK15514.1"/>
    </source>
</evidence>
<dbReference type="Proteomes" id="UP000249165">
    <property type="component" value="Unassembled WGS sequence"/>
</dbReference>
<evidence type="ECO:0000256" key="9">
    <source>
        <dbReference type="ARBA" id="ARBA00061532"/>
    </source>
</evidence>
<evidence type="ECO:0000256" key="3">
    <source>
        <dbReference type="ARBA" id="ARBA00022692"/>
    </source>
</evidence>
<comment type="caution">
    <text evidence="12">The sequence shown here is derived from an EMBL/GenBank/DDBJ whole genome shotgun (WGS) entry which is preliminary data.</text>
</comment>
<evidence type="ECO:0000256" key="5">
    <source>
        <dbReference type="ARBA" id="ARBA00022984"/>
    </source>
</evidence>
<gene>
    <name evidence="10" type="primary">murJ</name>
    <name evidence="12" type="ORF">ATI53_102249</name>
</gene>
<comment type="subcellular location">
    <subcellularLocation>
        <location evidence="10">Cell inner membrane</location>
        <topology evidence="10">Multi-pass membrane protein</topology>
    </subcellularLocation>
    <subcellularLocation>
        <location evidence="1">Cell membrane</location>
        <topology evidence="1">Multi-pass membrane protein</topology>
    </subcellularLocation>
</comment>
<keyword evidence="10" id="KW-0997">Cell inner membrane</keyword>
<keyword evidence="4 10" id="KW-0133">Cell shape</keyword>
<dbReference type="PANTHER" id="PTHR47019">
    <property type="entry name" value="LIPID II FLIPPASE MURJ"/>
    <property type="match status" value="1"/>
</dbReference>
<evidence type="ECO:0000256" key="6">
    <source>
        <dbReference type="ARBA" id="ARBA00022989"/>
    </source>
</evidence>
<dbReference type="OrthoDB" id="9816572at2"/>
<feature type="transmembrane region" description="Helical" evidence="10">
    <location>
        <begin position="185"/>
        <end position="208"/>
    </location>
</feature>
<accession>A0A327Y440</accession>
<organism evidence="12 13">
    <name type="scientific">Salipiger aestuarii</name>
    <dbReference type="NCBI Taxonomy" id="568098"/>
    <lineage>
        <taxon>Bacteria</taxon>
        <taxon>Pseudomonadati</taxon>
        <taxon>Pseudomonadota</taxon>
        <taxon>Alphaproteobacteria</taxon>
        <taxon>Rhodobacterales</taxon>
        <taxon>Roseobacteraceae</taxon>
        <taxon>Salipiger</taxon>
    </lineage>
</organism>
<feature type="transmembrane region" description="Helical" evidence="10">
    <location>
        <begin position="270"/>
        <end position="291"/>
    </location>
</feature>
<keyword evidence="3 10" id="KW-0812">Transmembrane</keyword>
<keyword evidence="5 10" id="KW-0573">Peptidoglycan synthesis</keyword>
<feature type="transmembrane region" description="Helical" evidence="10">
    <location>
        <begin position="478"/>
        <end position="504"/>
    </location>
</feature>
<keyword evidence="7 10" id="KW-0472">Membrane</keyword>
<dbReference type="InterPro" id="IPR004268">
    <property type="entry name" value="MurJ"/>
</dbReference>
<evidence type="ECO:0000256" key="7">
    <source>
        <dbReference type="ARBA" id="ARBA00023136"/>
    </source>
</evidence>
<dbReference type="InterPro" id="IPR051050">
    <property type="entry name" value="Lipid_II_flippase_MurJ/MviN"/>
</dbReference>
<feature type="transmembrane region" description="Helical" evidence="10">
    <location>
        <begin position="410"/>
        <end position="427"/>
    </location>
</feature>
<sequence>MKPIRLISGVLTVGFWTLASRVLGLVRDTVILALIGPGPVMDAFVAAFRLPNMFRRFFAEGAFNAAFVPIFSKKLEGDEDPLIFARDALNGLAFVLLIVTGFALVFMPALVWATAGGFAADARFDLTIGYGRIVFPYIFFISLAALFSGALNATGHFAAAAAAPVLLNLLVIAAMSAGVAFGDEVIWWLIWAIPVAGVAQLALVWIAAERSGVKVRPGLPRFTPDMRRLVRVAVPAAMAGGVMQINLLVGQQVASQFGQAVSWLYAADRLYQLPLGVVGIAVGIVLLPDLSRRLKARDSDGARHAFSRAGEMALALTLPAAAALIIVPLPIVSVLFERGRTTHADAQAIAIAVAIYGLGLPAFVLQKVLQPLFFAREDTRTPFRYALWSMGVNAVLAVGLVPIAGWLSPAIATTTAAWVMVVMLGTGGRKLGETARFDDRFRRRVPRIAVASVVMAGILWGTYLLLGSMLSMNYWRYIALLVLVAVGMLSYALAGQAIGAFRLSDFRSALRRNRN</sequence>
<reference evidence="12 13" key="1">
    <citation type="submission" date="2018-06" db="EMBL/GenBank/DDBJ databases">
        <title>Genomic Encyclopedia of Archaeal and Bacterial Type Strains, Phase II (KMG-II): from individual species to whole genera.</title>
        <authorList>
            <person name="Goeker M."/>
        </authorList>
    </citation>
    <scope>NUCLEOTIDE SEQUENCE [LARGE SCALE GENOMIC DNA]</scope>
    <source>
        <strain evidence="12 13">DSM 22011</strain>
    </source>
</reference>
<feature type="transmembrane region" description="Helical" evidence="10">
    <location>
        <begin position="348"/>
        <end position="365"/>
    </location>
</feature>
<proteinExistence type="inferred from homology"/>
<dbReference type="NCBIfam" id="TIGR01695">
    <property type="entry name" value="murJ_mviN"/>
    <property type="match status" value="1"/>
</dbReference>
<dbReference type="AlphaFoldDB" id="A0A327Y440"/>
<evidence type="ECO:0000256" key="11">
    <source>
        <dbReference type="PIRNR" id="PIRNR002869"/>
    </source>
</evidence>
<evidence type="ECO:0000256" key="10">
    <source>
        <dbReference type="HAMAP-Rule" id="MF_02078"/>
    </source>
</evidence>
<evidence type="ECO:0000256" key="2">
    <source>
        <dbReference type="ARBA" id="ARBA00022475"/>
    </source>
</evidence>
<dbReference type="GO" id="GO:0015648">
    <property type="term" value="F:lipid-linked peptidoglycan transporter activity"/>
    <property type="evidence" value="ECO:0007669"/>
    <property type="project" value="UniProtKB-UniRule"/>
</dbReference>
<feature type="transmembrane region" description="Helical" evidence="10">
    <location>
        <begin position="29"/>
        <end position="48"/>
    </location>
</feature>
<feature type="transmembrane region" description="Helical" evidence="10">
    <location>
        <begin position="312"/>
        <end position="336"/>
    </location>
</feature>
<name>A0A327Y440_9RHOB</name>
<keyword evidence="10 11" id="KW-0961">Cell wall biogenesis/degradation</keyword>
<dbReference type="GO" id="GO:0008360">
    <property type="term" value="P:regulation of cell shape"/>
    <property type="evidence" value="ECO:0007669"/>
    <property type="project" value="UniProtKB-UniRule"/>
</dbReference>
<feature type="transmembrane region" description="Helical" evidence="10">
    <location>
        <begin position="133"/>
        <end position="151"/>
    </location>
</feature>
<dbReference type="UniPathway" id="UPA00219"/>
<dbReference type="CDD" id="cd13123">
    <property type="entry name" value="MATE_MurJ_like"/>
    <property type="match status" value="1"/>
</dbReference>
<dbReference type="GO" id="GO:0034204">
    <property type="term" value="P:lipid translocation"/>
    <property type="evidence" value="ECO:0007669"/>
    <property type="project" value="TreeGrafter"/>
</dbReference>
<protein>
    <recommendedName>
        <fullName evidence="10">Probable lipid II flippase MurJ</fullName>
    </recommendedName>
</protein>
<dbReference type="PIRSF" id="PIRSF002869">
    <property type="entry name" value="MviN"/>
    <property type="match status" value="1"/>
</dbReference>
<keyword evidence="13" id="KW-1185">Reference proteome</keyword>